<evidence type="ECO:0000313" key="10">
    <source>
        <dbReference type="Proteomes" id="UP000708576"/>
    </source>
</evidence>
<keyword evidence="2 8" id="KW-0645">Protease</keyword>
<dbReference type="SUPFAM" id="SSF143081">
    <property type="entry name" value="BB1717-like"/>
    <property type="match status" value="1"/>
</dbReference>
<dbReference type="InterPro" id="IPR036590">
    <property type="entry name" value="SRAP-like"/>
</dbReference>
<proteinExistence type="inferred from homology"/>
<evidence type="ECO:0000256" key="3">
    <source>
        <dbReference type="ARBA" id="ARBA00022763"/>
    </source>
</evidence>
<keyword evidence="3" id="KW-0227">DNA damage</keyword>
<evidence type="ECO:0000256" key="5">
    <source>
        <dbReference type="ARBA" id="ARBA00023124"/>
    </source>
</evidence>
<keyword evidence="4 8" id="KW-0378">Hydrolase</keyword>
<dbReference type="Gene3D" id="3.90.1680.10">
    <property type="entry name" value="SOS response associated peptidase-like"/>
    <property type="match status" value="1"/>
</dbReference>
<organism evidence="9 10">
    <name type="scientific">Carboxylicivirga linearis</name>
    <dbReference type="NCBI Taxonomy" id="1628157"/>
    <lineage>
        <taxon>Bacteria</taxon>
        <taxon>Pseudomonadati</taxon>
        <taxon>Bacteroidota</taxon>
        <taxon>Bacteroidia</taxon>
        <taxon>Marinilabiliales</taxon>
        <taxon>Marinilabiliaceae</taxon>
        <taxon>Carboxylicivirga</taxon>
    </lineage>
</organism>
<protein>
    <recommendedName>
        <fullName evidence="8">Abasic site processing protein</fullName>
        <ecNumber evidence="8">3.4.-.-</ecNumber>
    </recommendedName>
</protein>
<evidence type="ECO:0000256" key="6">
    <source>
        <dbReference type="ARBA" id="ARBA00023125"/>
    </source>
</evidence>
<dbReference type="EMBL" id="JAGUCO010000005">
    <property type="protein sequence ID" value="MBS2098505.1"/>
    <property type="molecule type" value="Genomic_DNA"/>
</dbReference>
<comment type="similarity">
    <text evidence="1 8">Belongs to the SOS response-associated peptidase family.</text>
</comment>
<dbReference type="PANTHER" id="PTHR13604:SF0">
    <property type="entry name" value="ABASIC SITE PROCESSING PROTEIN HMCES"/>
    <property type="match status" value="1"/>
</dbReference>
<name>A0ABS5JUE1_9BACT</name>
<evidence type="ECO:0000256" key="7">
    <source>
        <dbReference type="ARBA" id="ARBA00023239"/>
    </source>
</evidence>
<dbReference type="PANTHER" id="PTHR13604">
    <property type="entry name" value="DC12-RELATED"/>
    <property type="match status" value="1"/>
</dbReference>
<keyword evidence="7" id="KW-0456">Lyase</keyword>
<evidence type="ECO:0000256" key="1">
    <source>
        <dbReference type="ARBA" id="ARBA00008136"/>
    </source>
</evidence>
<keyword evidence="10" id="KW-1185">Reference proteome</keyword>
<dbReference type="RefSeq" id="WP_212215744.1">
    <property type="nucleotide sequence ID" value="NZ_JAGUCO010000005.1"/>
</dbReference>
<keyword evidence="6" id="KW-0238">DNA-binding</keyword>
<dbReference type="EC" id="3.4.-.-" evidence="8"/>
<evidence type="ECO:0000256" key="4">
    <source>
        <dbReference type="ARBA" id="ARBA00022801"/>
    </source>
</evidence>
<comment type="caution">
    <text evidence="9">The sequence shown here is derived from an EMBL/GenBank/DDBJ whole genome shotgun (WGS) entry which is preliminary data.</text>
</comment>
<dbReference type="Proteomes" id="UP000708576">
    <property type="component" value="Unassembled WGS sequence"/>
</dbReference>
<dbReference type="Pfam" id="PF02586">
    <property type="entry name" value="SRAP"/>
    <property type="match status" value="1"/>
</dbReference>
<sequence>MCYDIKTKLETQLKRAKHYNNQKWIEELELKLKPFLDKDINHASGFMHPTVLIYTSDKPTEPQPYQWGLVPSWVKDEVQKNNFWNKTINARGETIFEKPSFKAAAKSKHCIIYVDGFFEHHHYKGKTYPFYIYRMNKEPLPLAGLYDEWINKDSGEVVNTFTIVTTKANSLMTKIHNNPKLTEPRMPVILKDSTEDRWLEEFDSKCLTEVLEPYPKQELSAHTVAPLRGKMALGNIAKASEPFIYDELKWAI</sequence>
<evidence type="ECO:0000313" key="9">
    <source>
        <dbReference type="EMBL" id="MBS2098505.1"/>
    </source>
</evidence>
<evidence type="ECO:0000256" key="2">
    <source>
        <dbReference type="ARBA" id="ARBA00022670"/>
    </source>
</evidence>
<reference evidence="9 10" key="1">
    <citation type="journal article" date="2015" name="Int. J. Syst. Evol. Microbiol.">
        <title>Carboxylicivirga linearis sp. nov., isolated from a sea cucumber culture pond.</title>
        <authorList>
            <person name="Wang F.Q."/>
            <person name="Zhou Y.X."/>
            <person name="Lin X.Z."/>
            <person name="Chen G.J."/>
            <person name="Du Z.J."/>
        </authorList>
    </citation>
    <scope>NUCLEOTIDE SEQUENCE [LARGE SCALE GENOMIC DNA]</scope>
    <source>
        <strain evidence="9 10">FB218</strain>
    </source>
</reference>
<keyword evidence="5" id="KW-0190">Covalent protein-DNA linkage</keyword>
<dbReference type="InterPro" id="IPR003738">
    <property type="entry name" value="SRAP"/>
</dbReference>
<evidence type="ECO:0000256" key="8">
    <source>
        <dbReference type="RuleBase" id="RU364100"/>
    </source>
</evidence>
<accession>A0ABS5JUE1</accession>
<gene>
    <name evidence="9" type="ORF">KEM10_09450</name>
</gene>